<keyword evidence="3 4" id="KW-0472">Membrane</keyword>
<dbReference type="PANTHER" id="PTHR12483:SF43">
    <property type="entry name" value="COPPER TRANSPORT PROTEIN"/>
    <property type="match status" value="1"/>
</dbReference>
<accession>A0AAV5VVU7</accession>
<evidence type="ECO:0000256" key="4">
    <source>
        <dbReference type="RuleBase" id="RU367022"/>
    </source>
</evidence>
<evidence type="ECO:0000256" key="3">
    <source>
        <dbReference type="ARBA" id="ARBA00023136"/>
    </source>
</evidence>
<dbReference type="GO" id="GO:0016020">
    <property type="term" value="C:membrane"/>
    <property type="evidence" value="ECO:0007669"/>
    <property type="project" value="UniProtKB-SubCell"/>
</dbReference>
<name>A0AAV5VVU7_9BILA</name>
<evidence type="ECO:0000256" key="2">
    <source>
        <dbReference type="ARBA" id="ARBA00022989"/>
    </source>
</evidence>
<gene>
    <name evidence="5" type="ORF">PFISCL1PPCAC_14933</name>
</gene>
<keyword evidence="4" id="KW-0813">Transport</keyword>
<dbReference type="PANTHER" id="PTHR12483">
    <property type="entry name" value="SOLUTE CARRIER FAMILY 31 COPPER TRANSPORTERS"/>
    <property type="match status" value="1"/>
</dbReference>
<dbReference type="InterPro" id="IPR007274">
    <property type="entry name" value="Cop_transporter"/>
</dbReference>
<keyword evidence="2" id="KW-1133">Transmembrane helix</keyword>
<comment type="caution">
    <text evidence="5">The sequence shown here is derived from an EMBL/GenBank/DDBJ whole genome shotgun (WGS) entry which is preliminary data.</text>
</comment>
<comment type="similarity">
    <text evidence="4">Belongs to the copper transporter (Ctr) (TC 1.A.56) family. SLC31A subfamily.</text>
</comment>
<protein>
    <recommendedName>
        <fullName evidence="4">Copper transport protein</fullName>
    </recommendedName>
</protein>
<keyword evidence="1" id="KW-0812">Transmembrane</keyword>
<evidence type="ECO:0000313" key="5">
    <source>
        <dbReference type="EMBL" id="GMT23636.1"/>
    </source>
</evidence>
<keyword evidence="4" id="KW-0406">Ion transport</keyword>
<dbReference type="Proteomes" id="UP001432322">
    <property type="component" value="Unassembled WGS sequence"/>
</dbReference>
<sequence length="251" mass="29880">MELHVDANLHDLLCFPMFFSRFRHCCRILFIRSERSNEKLIKNSFLPLIEHSRDTSVIALPIHHYSLINHWSKYSRMDNMTVPHPYIQMYFHFRENEPLLFWEWLPSDTTDYVFSCIGIALISITYEFLRFIRYKVQNEERERRTTPMPESCCCVDSNLQPIVTREYSHFSSLLNSHHIADSVLCFIQLYGSYTLMIRVGLTRNFPHQGITRTQTSRSQQSLYDHQSIENVEETSSLPLVFRNSTYQQVDH</sequence>
<dbReference type="EMBL" id="BTSY01000004">
    <property type="protein sequence ID" value="GMT23636.1"/>
    <property type="molecule type" value="Genomic_DNA"/>
</dbReference>
<proteinExistence type="inferred from homology"/>
<dbReference type="GO" id="GO:0005375">
    <property type="term" value="F:copper ion transmembrane transporter activity"/>
    <property type="evidence" value="ECO:0007669"/>
    <property type="project" value="UniProtKB-UniRule"/>
</dbReference>
<keyword evidence="4" id="KW-0186">Copper</keyword>
<comment type="subcellular location">
    <subcellularLocation>
        <location evidence="4">Membrane</location>
        <topology evidence="4">Multi-pass membrane protein</topology>
    </subcellularLocation>
</comment>
<dbReference type="AlphaFoldDB" id="A0AAV5VVU7"/>
<organism evidence="5 6">
    <name type="scientific">Pristionchus fissidentatus</name>
    <dbReference type="NCBI Taxonomy" id="1538716"/>
    <lineage>
        <taxon>Eukaryota</taxon>
        <taxon>Metazoa</taxon>
        <taxon>Ecdysozoa</taxon>
        <taxon>Nematoda</taxon>
        <taxon>Chromadorea</taxon>
        <taxon>Rhabditida</taxon>
        <taxon>Rhabditina</taxon>
        <taxon>Diplogasteromorpha</taxon>
        <taxon>Diplogasteroidea</taxon>
        <taxon>Neodiplogasteridae</taxon>
        <taxon>Pristionchus</taxon>
    </lineage>
</organism>
<reference evidence="5" key="1">
    <citation type="submission" date="2023-10" db="EMBL/GenBank/DDBJ databases">
        <title>Genome assembly of Pristionchus species.</title>
        <authorList>
            <person name="Yoshida K."/>
            <person name="Sommer R.J."/>
        </authorList>
    </citation>
    <scope>NUCLEOTIDE SEQUENCE</scope>
    <source>
        <strain evidence="5">RS5133</strain>
    </source>
</reference>
<keyword evidence="6" id="KW-1185">Reference proteome</keyword>
<evidence type="ECO:0000256" key="1">
    <source>
        <dbReference type="ARBA" id="ARBA00022692"/>
    </source>
</evidence>
<keyword evidence="4" id="KW-0187">Copper transport</keyword>
<evidence type="ECO:0000313" key="6">
    <source>
        <dbReference type="Proteomes" id="UP001432322"/>
    </source>
</evidence>
<dbReference type="Pfam" id="PF04145">
    <property type="entry name" value="Ctr"/>
    <property type="match status" value="1"/>
</dbReference>